<evidence type="ECO:0008006" key="8">
    <source>
        <dbReference type="Google" id="ProtNLM"/>
    </source>
</evidence>
<feature type="binding site" evidence="2">
    <location>
        <position position="110"/>
    </location>
    <ligand>
        <name>Fe cation</name>
        <dbReference type="ChEBI" id="CHEBI:24875"/>
    </ligand>
</feature>
<proteinExistence type="inferred from homology"/>
<feature type="binding site" evidence="2">
    <location>
        <position position="66"/>
    </location>
    <ligand>
        <name>Fe cation</name>
        <dbReference type="ChEBI" id="CHEBI:24875"/>
    </ligand>
</feature>
<dbReference type="HOGENOM" id="CLU_045717_0_2_1"/>
<dbReference type="InterPro" id="IPR003829">
    <property type="entry name" value="Pirin_N_dom"/>
</dbReference>
<feature type="binding site" evidence="2">
    <location>
        <position position="112"/>
    </location>
    <ligand>
        <name>Fe cation</name>
        <dbReference type="ChEBI" id="CHEBI:24875"/>
    </ligand>
</feature>
<evidence type="ECO:0000256" key="3">
    <source>
        <dbReference type="RuleBase" id="RU003457"/>
    </source>
</evidence>
<dbReference type="CDD" id="cd02909">
    <property type="entry name" value="cupin_pirin_N"/>
    <property type="match status" value="1"/>
</dbReference>
<feature type="domain" description="Pirin N-terminal" evidence="4">
    <location>
        <begin position="34"/>
        <end position="130"/>
    </location>
</feature>
<sequence>MASQITKNGLSSISRQVVKKVLAVETPEGDGALVRRSIGSMKLRNLTPFLMLDHFHVSKGAGFPDHPHRGQATVTYMLEGSSRHEDSAGHAGTIKTGGVQWMCAGRGIIHAEMPVHDPGHPDPRGLQLWVDLPKQHKMVEPTYQELDPDQIPTAYPEGENGPVKVKVISGKSHGVESPVRPLGGCWYFHVIFDKKGSAIFQDIPKGWTSFIYTLKGSIAVGDNSVPHEAFYTLVLSADEDETGVKITSGDDNTEFVLISGEPLDQPVVQYGPFVLTSRQEVQDTLIDYQLGKNGFEKAHTWKSKIGGL</sequence>
<dbReference type="CDD" id="cd02247">
    <property type="entry name" value="cupin_pirin_C"/>
    <property type="match status" value="1"/>
</dbReference>
<dbReference type="PANTHER" id="PTHR13903">
    <property type="entry name" value="PIRIN-RELATED"/>
    <property type="match status" value="1"/>
</dbReference>
<comment type="similarity">
    <text evidence="1 3">Belongs to the pirin family.</text>
</comment>
<dbReference type="AlphaFoldDB" id="M2PPR6"/>
<evidence type="ECO:0000259" key="4">
    <source>
        <dbReference type="Pfam" id="PF02678"/>
    </source>
</evidence>
<dbReference type="STRING" id="914234.M2PPR6"/>
<dbReference type="OrthoDB" id="198735at2759"/>
<dbReference type="Proteomes" id="UP000016930">
    <property type="component" value="Unassembled WGS sequence"/>
</dbReference>
<dbReference type="GO" id="GO:0046872">
    <property type="term" value="F:metal ion binding"/>
    <property type="evidence" value="ECO:0007669"/>
    <property type="project" value="UniProtKB-KW"/>
</dbReference>
<feature type="binding site" evidence="2">
    <location>
        <position position="68"/>
    </location>
    <ligand>
        <name>Fe cation</name>
        <dbReference type="ChEBI" id="CHEBI:24875"/>
    </ligand>
</feature>
<name>M2PPR6_CERS8</name>
<dbReference type="InterPro" id="IPR008778">
    <property type="entry name" value="Pirin_C_dom"/>
</dbReference>
<comment type="cofactor">
    <cofactor evidence="2">
        <name>Fe cation</name>
        <dbReference type="ChEBI" id="CHEBI:24875"/>
    </cofactor>
    <text evidence="2">Binds 1 Fe cation per subunit.</text>
</comment>
<evidence type="ECO:0000256" key="2">
    <source>
        <dbReference type="PIRSR" id="PIRSR006232-1"/>
    </source>
</evidence>
<dbReference type="Pfam" id="PF02678">
    <property type="entry name" value="Pirin"/>
    <property type="match status" value="1"/>
</dbReference>
<accession>M2PPR6</accession>
<protein>
    <recommendedName>
        <fullName evidence="8">Pirin-like protein</fullName>
    </recommendedName>
</protein>
<gene>
    <name evidence="6" type="ORF">CERSUDRAFT_82776</name>
</gene>
<keyword evidence="2" id="KW-0408">Iron</keyword>
<evidence type="ECO:0000313" key="7">
    <source>
        <dbReference type="Proteomes" id="UP000016930"/>
    </source>
</evidence>
<feature type="domain" description="Pirin C-terminal" evidence="5">
    <location>
        <begin position="195"/>
        <end position="294"/>
    </location>
</feature>
<evidence type="ECO:0000256" key="1">
    <source>
        <dbReference type="ARBA" id="ARBA00008416"/>
    </source>
</evidence>
<dbReference type="Pfam" id="PF05726">
    <property type="entry name" value="Pirin_C"/>
    <property type="match status" value="1"/>
</dbReference>
<dbReference type="PIRSF" id="PIRSF006232">
    <property type="entry name" value="Pirin"/>
    <property type="match status" value="1"/>
</dbReference>
<evidence type="ECO:0000313" key="6">
    <source>
        <dbReference type="EMBL" id="EMD38504.1"/>
    </source>
</evidence>
<dbReference type="InterPro" id="IPR011051">
    <property type="entry name" value="RmlC_Cupin_sf"/>
</dbReference>
<reference evidence="6 7" key="1">
    <citation type="journal article" date="2012" name="Proc. Natl. Acad. Sci. U.S.A.">
        <title>Comparative genomics of Ceriporiopsis subvermispora and Phanerochaete chrysosporium provide insight into selective ligninolysis.</title>
        <authorList>
            <person name="Fernandez-Fueyo E."/>
            <person name="Ruiz-Duenas F.J."/>
            <person name="Ferreira P."/>
            <person name="Floudas D."/>
            <person name="Hibbett D.S."/>
            <person name="Canessa P."/>
            <person name="Larrondo L.F."/>
            <person name="James T.Y."/>
            <person name="Seelenfreund D."/>
            <person name="Lobos S."/>
            <person name="Polanco R."/>
            <person name="Tello M."/>
            <person name="Honda Y."/>
            <person name="Watanabe T."/>
            <person name="Watanabe T."/>
            <person name="Ryu J.S."/>
            <person name="Kubicek C.P."/>
            <person name="Schmoll M."/>
            <person name="Gaskell J."/>
            <person name="Hammel K.E."/>
            <person name="St John F.J."/>
            <person name="Vanden Wymelenberg A."/>
            <person name="Sabat G."/>
            <person name="Splinter BonDurant S."/>
            <person name="Syed K."/>
            <person name="Yadav J.S."/>
            <person name="Doddapaneni H."/>
            <person name="Subramanian V."/>
            <person name="Lavin J.L."/>
            <person name="Oguiza J.A."/>
            <person name="Perez G."/>
            <person name="Pisabarro A.G."/>
            <person name="Ramirez L."/>
            <person name="Santoyo F."/>
            <person name="Master E."/>
            <person name="Coutinho P.M."/>
            <person name="Henrissat B."/>
            <person name="Lombard V."/>
            <person name="Magnuson J.K."/>
            <person name="Kuees U."/>
            <person name="Hori C."/>
            <person name="Igarashi K."/>
            <person name="Samejima M."/>
            <person name="Held B.W."/>
            <person name="Barry K.W."/>
            <person name="LaButti K.M."/>
            <person name="Lapidus A."/>
            <person name="Lindquist E.A."/>
            <person name="Lucas S.M."/>
            <person name="Riley R."/>
            <person name="Salamov A.A."/>
            <person name="Hoffmeister D."/>
            <person name="Schwenk D."/>
            <person name="Hadar Y."/>
            <person name="Yarden O."/>
            <person name="de Vries R.P."/>
            <person name="Wiebenga A."/>
            <person name="Stenlid J."/>
            <person name="Eastwood D."/>
            <person name="Grigoriev I.V."/>
            <person name="Berka R.M."/>
            <person name="Blanchette R.A."/>
            <person name="Kersten P."/>
            <person name="Martinez A.T."/>
            <person name="Vicuna R."/>
            <person name="Cullen D."/>
        </authorList>
    </citation>
    <scope>NUCLEOTIDE SEQUENCE [LARGE SCALE GENOMIC DNA]</scope>
    <source>
        <strain evidence="6 7">B</strain>
    </source>
</reference>
<keyword evidence="2" id="KW-0479">Metal-binding</keyword>
<dbReference type="EMBL" id="KB445795">
    <property type="protein sequence ID" value="EMD38504.1"/>
    <property type="molecule type" value="Genomic_DNA"/>
</dbReference>
<keyword evidence="7" id="KW-1185">Reference proteome</keyword>
<dbReference type="Gene3D" id="2.60.120.10">
    <property type="entry name" value="Jelly Rolls"/>
    <property type="match status" value="2"/>
</dbReference>
<dbReference type="InterPro" id="IPR014710">
    <property type="entry name" value="RmlC-like_jellyroll"/>
</dbReference>
<evidence type="ECO:0000259" key="5">
    <source>
        <dbReference type="Pfam" id="PF05726"/>
    </source>
</evidence>
<organism evidence="6 7">
    <name type="scientific">Ceriporiopsis subvermispora (strain B)</name>
    <name type="common">White-rot fungus</name>
    <name type="synonym">Gelatoporia subvermispora</name>
    <dbReference type="NCBI Taxonomy" id="914234"/>
    <lineage>
        <taxon>Eukaryota</taxon>
        <taxon>Fungi</taxon>
        <taxon>Dikarya</taxon>
        <taxon>Basidiomycota</taxon>
        <taxon>Agaricomycotina</taxon>
        <taxon>Agaricomycetes</taxon>
        <taxon>Polyporales</taxon>
        <taxon>Gelatoporiaceae</taxon>
        <taxon>Gelatoporia</taxon>
    </lineage>
</organism>
<dbReference type="InterPro" id="IPR012093">
    <property type="entry name" value="Pirin"/>
</dbReference>
<dbReference type="SUPFAM" id="SSF51182">
    <property type="entry name" value="RmlC-like cupins"/>
    <property type="match status" value="1"/>
</dbReference>
<dbReference type="PANTHER" id="PTHR13903:SF8">
    <property type="entry name" value="PIRIN"/>
    <property type="match status" value="1"/>
</dbReference>